<dbReference type="EMBL" id="VDMB01000064">
    <property type="protein sequence ID" value="TYT73101.1"/>
    <property type="molecule type" value="Genomic_DNA"/>
</dbReference>
<proteinExistence type="predicted"/>
<comment type="caution">
    <text evidence="2">The sequence shown here is derived from an EMBL/GenBank/DDBJ whole genome shotgun (WGS) entry which is preliminary data.</text>
</comment>
<protein>
    <submittedName>
        <fullName evidence="2">Uncharacterized protein</fullName>
    </submittedName>
</protein>
<dbReference type="OrthoDB" id="7161698at2"/>
<dbReference type="AlphaFoldDB" id="A0A5Q4VHQ2"/>
<dbReference type="EMBL" id="VDMB01000002">
    <property type="protein sequence ID" value="TYT75797.1"/>
    <property type="molecule type" value="Genomic_DNA"/>
</dbReference>
<evidence type="ECO:0000313" key="1">
    <source>
        <dbReference type="EMBL" id="TYT73101.1"/>
    </source>
</evidence>
<keyword evidence="3" id="KW-1185">Reference proteome</keyword>
<dbReference type="Proteomes" id="UP000321899">
    <property type="component" value="Unassembled WGS sequence"/>
</dbReference>
<evidence type="ECO:0000313" key="3">
    <source>
        <dbReference type="Proteomes" id="UP000321899"/>
    </source>
</evidence>
<reference evidence="2 3" key="1">
    <citation type="submission" date="2019-06" db="EMBL/GenBank/DDBJ databases">
        <title>Desulfobotulus mexicanus sp. nov., a novel sulfate-reducing bacterium isolated from the sediment of an alkaline crater lake in Mexico.</title>
        <authorList>
            <person name="Hirschler-Rea A."/>
        </authorList>
    </citation>
    <scope>NUCLEOTIDE SEQUENCE [LARGE SCALE GENOMIC DNA]</scope>
    <source>
        <strain evidence="2 3">PAR22N</strain>
    </source>
</reference>
<dbReference type="Pfam" id="PF12784">
    <property type="entry name" value="PDDEXK_2"/>
    <property type="match status" value="1"/>
</dbReference>
<name>A0A5Q4VHQ2_9BACT</name>
<dbReference type="RefSeq" id="WP_139445966.1">
    <property type="nucleotide sequence ID" value="NZ_VDMB01000064.1"/>
</dbReference>
<gene>
    <name evidence="2" type="ORF">FIM25_02505</name>
    <name evidence="1" type="ORF">FIM25_16905</name>
</gene>
<accession>A0A5Q4VHQ2</accession>
<evidence type="ECO:0000313" key="2">
    <source>
        <dbReference type="EMBL" id="TYT75797.1"/>
    </source>
</evidence>
<organism evidence="2 3">
    <name type="scientific">Desulfobotulus mexicanus</name>
    <dbReference type="NCBI Taxonomy" id="2586642"/>
    <lineage>
        <taxon>Bacteria</taxon>
        <taxon>Pseudomonadati</taxon>
        <taxon>Thermodesulfobacteriota</taxon>
        <taxon>Desulfobacteria</taxon>
        <taxon>Desulfobacterales</taxon>
        <taxon>Desulfobacteraceae</taxon>
        <taxon>Desulfobotulus</taxon>
    </lineage>
</organism>
<sequence>MISMEIKIYNDIVFKWIFGRQSCTAPLIALLNAITSPSKKFSEVTILNPFDESEPFKNEKQGILDIRAKDDCSGKSGLPLSAPQQILPCGHVPGSA</sequence>